<organism evidence="5 6">
    <name type="scientific">Corchorus olitorius</name>
    <dbReference type="NCBI Taxonomy" id="93759"/>
    <lineage>
        <taxon>Eukaryota</taxon>
        <taxon>Viridiplantae</taxon>
        <taxon>Streptophyta</taxon>
        <taxon>Embryophyta</taxon>
        <taxon>Tracheophyta</taxon>
        <taxon>Spermatophyta</taxon>
        <taxon>Magnoliopsida</taxon>
        <taxon>eudicotyledons</taxon>
        <taxon>Gunneridae</taxon>
        <taxon>Pentapetalae</taxon>
        <taxon>rosids</taxon>
        <taxon>malvids</taxon>
        <taxon>Malvales</taxon>
        <taxon>Malvaceae</taxon>
        <taxon>Grewioideae</taxon>
        <taxon>Apeibeae</taxon>
        <taxon>Corchorus</taxon>
    </lineage>
</organism>
<keyword evidence="2" id="KW-0143">Chaperone</keyword>
<dbReference type="InterPro" id="IPR037231">
    <property type="entry name" value="NAP-like_sf"/>
</dbReference>
<evidence type="ECO:0000256" key="3">
    <source>
        <dbReference type="RuleBase" id="RU003876"/>
    </source>
</evidence>
<dbReference type="AlphaFoldDB" id="A0A1R3K0P1"/>
<dbReference type="Proteomes" id="UP000187203">
    <property type="component" value="Unassembled WGS sequence"/>
</dbReference>
<accession>A0A1R3K0P1</accession>
<dbReference type="GO" id="GO:0042393">
    <property type="term" value="F:histone binding"/>
    <property type="evidence" value="ECO:0007669"/>
    <property type="project" value="UniProtKB-ARBA"/>
</dbReference>
<dbReference type="SUPFAM" id="SSF143113">
    <property type="entry name" value="NAP-like"/>
    <property type="match status" value="1"/>
</dbReference>
<protein>
    <submittedName>
        <fullName evidence="5">Nucleosome assembly protein (NAP)</fullName>
    </submittedName>
</protein>
<reference evidence="6" key="1">
    <citation type="submission" date="2013-09" db="EMBL/GenBank/DDBJ databases">
        <title>Corchorus olitorius genome sequencing.</title>
        <authorList>
            <person name="Alam M."/>
            <person name="Haque M.S."/>
            <person name="Islam M.S."/>
            <person name="Emdad E.M."/>
            <person name="Islam M.M."/>
            <person name="Ahmed B."/>
            <person name="Halim A."/>
            <person name="Hossen Q.M.M."/>
            <person name="Hossain M.Z."/>
            <person name="Ahmed R."/>
            <person name="Khan M.M."/>
            <person name="Islam R."/>
            <person name="Rashid M.M."/>
            <person name="Khan S.A."/>
            <person name="Rahman M.S."/>
            <person name="Alam M."/>
            <person name="Yahiya A.S."/>
            <person name="Khan M.S."/>
            <person name="Azam M.S."/>
            <person name="Haque T."/>
            <person name="Lashkar M.Z.H."/>
            <person name="Akhand A.I."/>
            <person name="Morshed G."/>
            <person name="Roy S."/>
            <person name="Uddin K.S."/>
            <person name="Rabeya T."/>
            <person name="Hossain A.S."/>
            <person name="Chowdhury A."/>
            <person name="Snigdha A.R."/>
            <person name="Mortoza M.S."/>
            <person name="Matin S.A."/>
            <person name="Hoque S.M.E."/>
            <person name="Islam M.K."/>
            <person name="Roy D.K."/>
            <person name="Haider R."/>
            <person name="Moosa M.M."/>
            <person name="Elias S.M."/>
            <person name="Hasan A.M."/>
            <person name="Jahan S."/>
            <person name="Shafiuddin M."/>
            <person name="Mahmood N."/>
            <person name="Shommy N.S."/>
        </authorList>
    </citation>
    <scope>NUCLEOTIDE SEQUENCE [LARGE SCALE GENOMIC DNA]</scope>
    <source>
        <strain evidence="6">cv. O-4</strain>
    </source>
</reference>
<evidence type="ECO:0000256" key="1">
    <source>
        <dbReference type="ARBA" id="ARBA00009947"/>
    </source>
</evidence>
<evidence type="ECO:0000256" key="4">
    <source>
        <dbReference type="SAM" id="MobiDB-lite"/>
    </source>
</evidence>
<comment type="similarity">
    <text evidence="1 3">Belongs to the nucleosome assembly protein (NAP) family.</text>
</comment>
<dbReference type="Gene3D" id="3.30.1120.90">
    <property type="entry name" value="Nucleosome assembly protein"/>
    <property type="match status" value="1"/>
</dbReference>
<proteinExistence type="inferred from homology"/>
<dbReference type="GO" id="GO:0006334">
    <property type="term" value="P:nucleosome assembly"/>
    <property type="evidence" value="ECO:0007669"/>
    <property type="project" value="InterPro"/>
</dbReference>
<dbReference type="PANTHER" id="PTHR11875">
    <property type="entry name" value="TESTIS-SPECIFIC Y-ENCODED PROTEIN"/>
    <property type="match status" value="1"/>
</dbReference>
<comment type="caution">
    <text evidence="5">The sequence shown here is derived from an EMBL/GenBank/DDBJ whole genome shotgun (WGS) entry which is preliminary data.</text>
</comment>
<sequence>MGHEAINNVDMSELGDDLNDELARTGLINALMRLQNLAKKQADALQKLSPSVRKRVEILREIQGQRDELEEEQNKGFKLEFYFDINPYFKNTVLTKTYYMIDEDEPVLLEKAVGTKIEWFPGLKQKPKEEESKEAESVPETEDQKEKSSNNSEQISETEDKDGSKKSEPITASESEDHNEGSNNAEQISETENKEESKNSEPVTETDEDKEESKNGFEANTETEENEGSKNGEATTGIEDDEEKDYCLGLPFASN</sequence>
<dbReference type="GO" id="GO:0005634">
    <property type="term" value="C:nucleus"/>
    <property type="evidence" value="ECO:0007669"/>
    <property type="project" value="InterPro"/>
</dbReference>
<feature type="region of interest" description="Disordered" evidence="4">
    <location>
        <begin position="125"/>
        <end position="255"/>
    </location>
</feature>
<evidence type="ECO:0000256" key="2">
    <source>
        <dbReference type="ARBA" id="ARBA00023186"/>
    </source>
</evidence>
<name>A0A1R3K0P1_9ROSI</name>
<dbReference type="OrthoDB" id="1103998at2759"/>
<dbReference type="EMBL" id="AWUE01014924">
    <property type="protein sequence ID" value="OMP00675.1"/>
    <property type="molecule type" value="Genomic_DNA"/>
</dbReference>
<dbReference type="InterPro" id="IPR002164">
    <property type="entry name" value="NAP_family"/>
</dbReference>
<dbReference type="Pfam" id="PF00956">
    <property type="entry name" value="NAP"/>
    <property type="match status" value="1"/>
</dbReference>
<evidence type="ECO:0000313" key="5">
    <source>
        <dbReference type="EMBL" id="OMP00675.1"/>
    </source>
</evidence>
<evidence type="ECO:0000313" key="6">
    <source>
        <dbReference type="Proteomes" id="UP000187203"/>
    </source>
</evidence>
<gene>
    <name evidence="5" type="ORF">COLO4_12476</name>
</gene>
<keyword evidence="6" id="KW-1185">Reference proteome</keyword>
<feature type="compositionally biased region" description="Basic and acidic residues" evidence="4">
    <location>
        <begin position="126"/>
        <end position="148"/>
    </location>
</feature>
<dbReference type="GO" id="GO:0000724">
    <property type="term" value="P:double-strand break repair via homologous recombination"/>
    <property type="evidence" value="ECO:0007669"/>
    <property type="project" value="UniProtKB-ARBA"/>
</dbReference>
<dbReference type="STRING" id="93759.A0A1R3K0P1"/>